<name>A0A2K3JV65_TRIPR</name>
<proteinExistence type="predicted"/>
<accession>A0A2K3JV65</accession>
<dbReference type="Proteomes" id="UP000236291">
    <property type="component" value="Unassembled WGS sequence"/>
</dbReference>
<dbReference type="AlphaFoldDB" id="A0A2K3JV65"/>
<evidence type="ECO:0000313" key="2">
    <source>
        <dbReference type="Proteomes" id="UP000236291"/>
    </source>
</evidence>
<dbReference type="ExpressionAtlas" id="A0A2K3JV65">
    <property type="expression patterns" value="baseline"/>
</dbReference>
<evidence type="ECO:0000313" key="1">
    <source>
        <dbReference type="EMBL" id="PNX57912.1"/>
    </source>
</evidence>
<organism evidence="1 2">
    <name type="scientific">Trifolium pratense</name>
    <name type="common">Red clover</name>
    <dbReference type="NCBI Taxonomy" id="57577"/>
    <lineage>
        <taxon>Eukaryota</taxon>
        <taxon>Viridiplantae</taxon>
        <taxon>Streptophyta</taxon>
        <taxon>Embryophyta</taxon>
        <taxon>Tracheophyta</taxon>
        <taxon>Spermatophyta</taxon>
        <taxon>Magnoliopsida</taxon>
        <taxon>eudicotyledons</taxon>
        <taxon>Gunneridae</taxon>
        <taxon>Pentapetalae</taxon>
        <taxon>rosids</taxon>
        <taxon>fabids</taxon>
        <taxon>Fabales</taxon>
        <taxon>Fabaceae</taxon>
        <taxon>Papilionoideae</taxon>
        <taxon>50 kb inversion clade</taxon>
        <taxon>NPAAA clade</taxon>
        <taxon>Hologalegina</taxon>
        <taxon>IRL clade</taxon>
        <taxon>Trifolieae</taxon>
        <taxon>Trifolium</taxon>
    </lineage>
</organism>
<reference evidence="1 2" key="1">
    <citation type="journal article" date="2014" name="Am. J. Bot.">
        <title>Genome assembly and annotation for red clover (Trifolium pratense; Fabaceae).</title>
        <authorList>
            <person name="Istvanek J."/>
            <person name="Jaros M."/>
            <person name="Krenek A."/>
            <person name="Repkova J."/>
        </authorList>
    </citation>
    <scope>NUCLEOTIDE SEQUENCE [LARGE SCALE GENOMIC DNA]</scope>
    <source>
        <strain evidence="2">cv. Tatra</strain>
        <tissue evidence="1">Young leaves</tissue>
    </source>
</reference>
<reference evidence="1 2" key="2">
    <citation type="journal article" date="2017" name="Front. Plant Sci.">
        <title>Gene Classification and Mining of Molecular Markers Useful in Red Clover (Trifolium pratense) Breeding.</title>
        <authorList>
            <person name="Istvanek J."/>
            <person name="Dluhosova J."/>
            <person name="Dluhos P."/>
            <person name="Patkova L."/>
            <person name="Nedelnik J."/>
            <person name="Repkova J."/>
        </authorList>
    </citation>
    <scope>NUCLEOTIDE SEQUENCE [LARGE SCALE GENOMIC DNA]</scope>
    <source>
        <strain evidence="2">cv. Tatra</strain>
        <tissue evidence="1">Young leaves</tissue>
    </source>
</reference>
<protein>
    <submittedName>
        <fullName evidence="1">Uncharacterized protein</fullName>
    </submittedName>
</protein>
<comment type="caution">
    <text evidence="1">The sequence shown here is derived from an EMBL/GenBank/DDBJ whole genome shotgun (WGS) entry which is preliminary data.</text>
</comment>
<dbReference type="EMBL" id="ASHM01077443">
    <property type="protein sequence ID" value="PNX57912.1"/>
    <property type="molecule type" value="Genomic_DNA"/>
</dbReference>
<gene>
    <name evidence="1" type="ORF">L195_g050644</name>
</gene>
<sequence>MVLCQRCCHHRCRRYQTLVPHNLLHPQCLHERALESLVLRREVDEGFVVGRVHVLMHLRNTMVAIVAVVTQRVVHLRRTMVAIVAVVTTQRVIHLRRTMVAMVAVVTQRVVHLRRPMVAIVAVVTQGVVHLELLHLNQSAIVAIDKMKFLVGHIEAIVMKCFRTTIVEIG</sequence>